<dbReference type="InterPro" id="IPR058913">
    <property type="entry name" value="Integrase_dom_put"/>
</dbReference>
<sequence>MQTLKRILKRLRLFRRAHYTDIEVALFLLDEMQNSGKLHGYKMMHLKCIQNGYVVTQEMVRQLMHVIDPEGIDQRRRHRLCRTMYHNLGPNFLWHLDGYDKLKPYGICINEAIDGFSRYIIWLEAYKTNSDPKVVAGYFMEAVKKRQGCPARLRADRGTENGHVKQMLMFMKRTGSDSYVDNCYLEGSSNCNQRIEQWWGFLRKHNAQYWMDFFAMLKDMGCFTGDFLDKALIQFCFMDLVQAELDATVNLWNSHRIRPSKNHNVPSRRPVVMYTCKELYGAQDYLCSVTDDEVNACLEECTPKGPFTCDETVFELCSLLMEEDDRQKPHCAEEAALLYHFLRDKILNDRAWNIIAATHHGTGLYFKMNWRMTHYLNNYIQNNLKSI</sequence>
<dbReference type="InterPro" id="IPR012337">
    <property type="entry name" value="RNaseH-like_sf"/>
</dbReference>
<accession>A0AAD8D5A7</accession>
<dbReference type="GO" id="GO:0003676">
    <property type="term" value="F:nucleic acid binding"/>
    <property type="evidence" value="ECO:0007669"/>
    <property type="project" value="InterPro"/>
</dbReference>
<evidence type="ECO:0000313" key="2">
    <source>
        <dbReference type="EMBL" id="KAK1162741.1"/>
    </source>
</evidence>
<dbReference type="Gene3D" id="3.30.420.10">
    <property type="entry name" value="Ribonuclease H-like superfamily/Ribonuclease H"/>
    <property type="match status" value="1"/>
</dbReference>
<evidence type="ECO:0000259" key="1">
    <source>
        <dbReference type="Pfam" id="PF24764"/>
    </source>
</evidence>
<dbReference type="PANTHER" id="PTHR46791">
    <property type="entry name" value="EXPRESSED PROTEIN"/>
    <property type="match status" value="1"/>
</dbReference>
<dbReference type="EMBL" id="JAGXEW010000016">
    <property type="protein sequence ID" value="KAK1162741.1"/>
    <property type="molecule type" value="Genomic_DNA"/>
</dbReference>
<reference evidence="2" key="1">
    <citation type="submission" date="2022-02" db="EMBL/GenBank/DDBJ databases">
        <title>Atlantic sturgeon de novo genome assembly.</title>
        <authorList>
            <person name="Stock M."/>
            <person name="Klopp C."/>
            <person name="Guiguen Y."/>
            <person name="Cabau C."/>
            <person name="Parinello H."/>
            <person name="Santidrian Yebra-Pimentel E."/>
            <person name="Kuhl H."/>
            <person name="Dirks R.P."/>
            <person name="Guessner J."/>
            <person name="Wuertz S."/>
            <person name="Du K."/>
            <person name="Schartl M."/>
        </authorList>
    </citation>
    <scope>NUCLEOTIDE SEQUENCE</scope>
    <source>
        <strain evidence="2">STURGEONOMICS-FGT-2020</strain>
        <tissue evidence="2">Whole blood</tissue>
    </source>
</reference>
<dbReference type="SUPFAM" id="SSF53098">
    <property type="entry name" value="Ribonuclease H-like"/>
    <property type="match status" value="1"/>
</dbReference>
<feature type="domain" description="Integrase core" evidence="1">
    <location>
        <begin position="85"/>
        <end position="263"/>
    </location>
</feature>
<protein>
    <recommendedName>
        <fullName evidence="1">Integrase core domain-containing protein</fullName>
    </recommendedName>
</protein>
<proteinExistence type="predicted"/>
<comment type="caution">
    <text evidence="2">The sequence shown here is derived from an EMBL/GenBank/DDBJ whole genome shotgun (WGS) entry which is preliminary data.</text>
</comment>
<evidence type="ECO:0000313" key="3">
    <source>
        <dbReference type="Proteomes" id="UP001230051"/>
    </source>
</evidence>
<dbReference type="InterPro" id="IPR036397">
    <property type="entry name" value="RNaseH_sf"/>
</dbReference>
<dbReference type="PANTHER" id="PTHR46791:SF13">
    <property type="entry name" value="CLR5 DOMAIN-CONTAINING PROTEIN"/>
    <property type="match status" value="1"/>
</dbReference>
<gene>
    <name evidence="2" type="ORF">AOXY_G17675</name>
</gene>
<dbReference type="Pfam" id="PF24764">
    <property type="entry name" value="rva_4"/>
    <property type="match status" value="1"/>
</dbReference>
<organism evidence="2 3">
    <name type="scientific">Acipenser oxyrinchus oxyrinchus</name>
    <dbReference type="NCBI Taxonomy" id="40147"/>
    <lineage>
        <taxon>Eukaryota</taxon>
        <taxon>Metazoa</taxon>
        <taxon>Chordata</taxon>
        <taxon>Craniata</taxon>
        <taxon>Vertebrata</taxon>
        <taxon>Euteleostomi</taxon>
        <taxon>Actinopterygii</taxon>
        <taxon>Chondrostei</taxon>
        <taxon>Acipenseriformes</taxon>
        <taxon>Acipenseridae</taxon>
        <taxon>Acipenser</taxon>
    </lineage>
</organism>
<dbReference type="AlphaFoldDB" id="A0AAD8D5A7"/>
<keyword evidence="3" id="KW-1185">Reference proteome</keyword>
<name>A0AAD8D5A7_ACIOX</name>
<dbReference type="Proteomes" id="UP001230051">
    <property type="component" value="Unassembled WGS sequence"/>
</dbReference>